<dbReference type="AlphaFoldDB" id="A0A8H4AU45"/>
<comment type="caution">
    <text evidence="3">The sequence shown here is derived from an EMBL/GenBank/DDBJ whole genome shotgun (WGS) entry which is preliminary data.</text>
</comment>
<dbReference type="InterPro" id="IPR018020">
    <property type="entry name" value="OHCU_decarboxylase"/>
</dbReference>
<proteinExistence type="predicted"/>
<organism evidence="3 4">
    <name type="scientific">Gigaspora margarita</name>
    <dbReference type="NCBI Taxonomy" id="4874"/>
    <lineage>
        <taxon>Eukaryota</taxon>
        <taxon>Fungi</taxon>
        <taxon>Fungi incertae sedis</taxon>
        <taxon>Mucoromycota</taxon>
        <taxon>Glomeromycotina</taxon>
        <taxon>Glomeromycetes</taxon>
        <taxon>Diversisporales</taxon>
        <taxon>Gigasporaceae</taxon>
        <taxon>Gigaspora</taxon>
    </lineage>
</organism>
<dbReference type="SUPFAM" id="SSF158694">
    <property type="entry name" value="UraD-Like"/>
    <property type="match status" value="1"/>
</dbReference>
<gene>
    <name evidence="3" type="ORF">F8M41_010906</name>
</gene>
<evidence type="ECO:0000313" key="4">
    <source>
        <dbReference type="Proteomes" id="UP000439903"/>
    </source>
</evidence>
<sequence>MSYSSNSTTLPSITDLNSQSYDAFTSSINLLFEPAPPLATILYSCRPFTSYEHLISTATQIIFGDIEKRDTDYSTGNTNLQQLTFSQKLEVINAHPRLGENKKNLSALSLKEQGYIQNKNDTNDSSNSPATLLLTNEDEIVNSKLQSLNQQYEQKFGFRFVIFVNGRSRKEIIPILEDKLQNGNQENELNRGLLDMMNIASDRLKKLVNG</sequence>
<protein>
    <submittedName>
        <fullName evidence="3">Oxo-4-hydroxy-4-carboxy-5-ureidoimidazoline decarboxylase</fullName>
    </submittedName>
</protein>
<dbReference type="PANTHER" id="PTHR37987:SF1">
    <property type="entry name" value="OXO-4-HYDROXY-4-CARBOXY-5-UREIDOIMIDAZOLINE DECARBOXYLASE DOMAIN-CONTAINING PROTEIN"/>
    <property type="match status" value="1"/>
</dbReference>
<feature type="domain" description="Oxo-4-hydroxy-4-carboxy-5-ureidoimidazoline decarboxylase" evidence="2">
    <location>
        <begin position="119"/>
        <end position="205"/>
    </location>
</feature>
<dbReference type="Pfam" id="PF09349">
    <property type="entry name" value="OHCU_decarbox"/>
    <property type="match status" value="1"/>
</dbReference>
<name>A0A8H4AU45_GIGMA</name>
<dbReference type="Gene3D" id="1.10.3330.10">
    <property type="entry name" value="Oxo-4-hydroxy-4-carboxy-5-ureidoimidazoline decarboxylase"/>
    <property type="match status" value="1"/>
</dbReference>
<evidence type="ECO:0000259" key="2">
    <source>
        <dbReference type="Pfam" id="PF09349"/>
    </source>
</evidence>
<reference evidence="3 4" key="1">
    <citation type="journal article" date="2019" name="Environ. Microbiol.">
        <title>At the nexus of three kingdoms: the genome of the mycorrhizal fungus Gigaspora margarita provides insights into plant, endobacterial and fungal interactions.</title>
        <authorList>
            <person name="Venice F."/>
            <person name="Ghignone S."/>
            <person name="Salvioli di Fossalunga A."/>
            <person name="Amselem J."/>
            <person name="Novero M."/>
            <person name="Xianan X."/>
            <person name="Sedzielewska Toro K."/>
            <person name="Morin E."/>
            <person name="Lipzen A."/>
            <person name="Grigoriev I.V."/>
            <person name="Henrissat B."/>
            <person name="Martin F.M."/>
            <person name="Bonfante P."/>
        </authorList>
    </citation>
    <scope>NUCLEOTIDE SEQUENCE [LARGE SCALE GENOMIC DNA]</scope>
    <source>
        <strain evidence="3 4">BEG34</strain>
    </source>
</reference>
<keyword evidence="4" id="KW-1185">Reference proteome</keyword>
<dbReference type="InterPro" id="IPR036778">
    <property type="entry name" value="OHCU_decarboxylase_sf"/>
</dbReference>
<dbReference type="GO" id="GO:0006144">
    <property type="term" value="P:purine nucleobase metabolic process"/>
    <property type="evidence" value="ECO:0007669"/>
    <property type="project" value="UniProtKB-KW"/>
</dbReference>
<accession>A0A8H4AU45</accession>
<dbReference type="EMBL" id="WTPW01000226">
    <property type="protein sequence ID" value="KAF0532952.1"/>
    <property type="molecule type" value="Genomic_DNA"/>
</dbReference>
<evidence type="ECO:0000256" key="1">
    <source>
        <dbReference type="ARBA" id="ARBA00022631"/>
    </source>
</evidence>
<dbReference type="PANTHER" id="PTHR37987">
    <property type="entry name" value="CHROMOSOME 9, WHOLE GENOME SHOTGUN SEQUENCE"/>
    <property type="match status" value="1"/>
</dbReference>
<keyword evidence="1" id="KW-0659">Purine metabolism</keyword>
<dbReference type="Proteomes" id="UP000439903">
    <property type="component" value="Unassembled WGS sequence"/>
</dbReference>
<dbReference type="OrthoDB" id="5398391at2759"/>
<evidence type="ECO:0000313" key="3">
    <source>
        <dbReference type="EMBL" id="KAF0532952.1"/>
    </source>
</evidence>